<feature type="compositionally biased region" description="Basic and acidic residues" evidence="1">
    <location>
        <begin position="293"/>
        <end position="313"/>
    </location>
</feature>
<evidence type="ECO:0000313" key="3">
    <source>
        <dbReference type="Proteomes" id="UP000197032"/>
    </source>
</evidence>
<name>A0A1Z5HXJ6_9FIRM</name>
<feature type="region of interest" description="Disordered" evidence="1">
    <location>
        <begin position="279"/>
        <end position="315"/>
    </location>
</feature>
<sequence>MSWGRKLRGEEGSALPLTLLVAVLLLVLGSSLLSAALLERNIARNQLLSTQALYVADSGIEMVLAELQYDEDWLSLFPGLEEGETVVAFAEVPIGRGTLKEVTLTDRVTTVEVLSEAEVNGITRSVKAQILKPVFEHGFAGATAGSSGGGGNELTIRANSYIEGTLVFRHNININTPQAEIHGDVVAGGNIVNKGHITGDALAGGAIINSGTIDGDQLPDADVYLPEIPEVDLDWYESRADVLFSGDQTWDIAELQEIIDNELNNRQGIIYVDGDVTIKNKGEGQEGKEEEEKEKGSDKGGKDEGEEGDKNESRTNVYRGRVMLVTSRSIEIDGDLLPDSTETSALGLVAFQDIEVGGNTKITGVFHAGRTFRTSGNAEITGTIVTDDFIVDGHLNLIYDENLVIQLQSFLPGNRFRLVSWQEFSSIL</sequence>
<dbReference type="OrthoDB" id="1803056at2"/>
<protein>
    <submittedName>
        <fullName evidence="2">O-acetylhomoserine sulfhydrylase</fullName>
    </submittedName>
</protein>
<reference evidence="3" key="1">
    <citation type="journal article" date="2017" name="Appl. Environ. Microbiol.">
        <title>Genomic Analysis of Calderihabitans maritimus KKC1, a Thermophilic, Hydrogenogenic, Carboxydotrophic Bacterium Isolated from Marine Sediment.</title>
        <authorList>
            <person name="Omae K."/>
            <person name="Yoneda Y."/>
            <person name="Fukuyama Y."/>
            <person name="Yoshida T."/>
            <person name="Sako Y."/>
        </authorList>
    </citation>
    <scope>NUCLEOTIDE SEQUENCE [LARGE SCALE GENOMIC DNA]</scope>
    <source>
        <strain evidence="3">KKC1</strain>
    </source>
</reference>
<dbReference type="EMBL" id="BDGJ01000198">
    <property type="protein sequence ID" value="GAW94138.1"/>
    <property type="molecule type" value="Genomic_DNA"/>
</dbReference>
<evidence type="ECO:0000313" key="2">
    <source>
        <dbReference type="EMBL" id="GAW94138.1"/>
    </source>
</evidence>
<dbReference type="RefSeq" id="WP_088555143.1">
    <property type="nucleotide sequence ID" value="NZ_BDGJ01000198.1"/>
</dbReference>
<dbReference type="Proteomes" id="UP000197032">
    <property type="component" value="Unassembled WGS sequence"/>
</dbReference>
<dbReference type="AlphaFoldDB" id="A0A1Z5HXJ6"/>
<keyword evidence="3" id="KW-1185">Reference proteome</keyword>
<evidence type="ECO:0000256" key="1">
    <source>
        <dbReference type="SAM" id="MobiDB-lite"/>
    </source>
</evidence>
<accession>A0A1Z5HXJ6</accession>
<proteinExistence type="predicted"/>
<gene>
    <name evidence="2" type="ORF">KKC1_32520</name>
</gene>
<organism evidence="2 3">
    <name type="scientific">Calderihabitans maritimus</name>
    <dbReference type="NCBI Taxonomy" id="1246530"/>
    <lineage>
        <taxon>Bacteria</taxon>
        <taxon>Bacillati</taxon>
        <taxon>Bacillota</taxon>
        <taxon>Clostridia</taxon>
        <taxon>Neomoorellales</taxon>
        <taxon>Calderihabitantaceae</taxon>
        <taxon>Calderihabitans</taxon>
    </lineage>
</organism>
<comment type="caution">
    <text evidence="2">The sequence shown here is derived from an EMBL/GenBank/DDBJ whole genome shotgun (WGS) entry which is preliminary data.</text>
</comment>